<dbReference type="Proteomes" id="UP000010433">
    <property type="component" value="Unassembled WGS sequence"/>
</dbReference>
<dbReference type="PROSITE" id="PS50198">
    <property type="entry name" value="PPIC_PPIASE_2"/>
    <property type="match status" value="2"/>
</dbReference>
<dbReference type="InterPro" id="IPR000297">
    <property type="entry name" value="PPIase_PpiC"/>
</dbReference>
<gene>
    <name evidence="5" type="ORF">HMPREF9151_02596</name>
</gene>
<reference evidence="5 6" key="1">
    <citation type="submission" date="2012-05" db="EMBL/GenBank/DDBJ databases">
        <authorList>
            <person name="Weinstock G."/>
            <person name="Sodergren E."/>
            <person name="Lobos E.A."/>
            <person name="Fulton L."/>
            <person name="Fulton R."/>
            <person name="Courtney L."/>
            <person name="Fronick C."/>
            <person name="O'Laughlin M."/>
            <person name="Godfrey J."/>
            <person name="Wilson R.M."/>
            <person name="Miner T."/>
            <person name="Farmer C."/>
            <person name="Delehaunty K."/>
            <person name="Cordes M."/>
            <person name="Minx P."/>
            <person name="Tomlinson C."/>
            <person name="Chen J."/>
            <person name="Wollam A."/>
            <person name="Pepin K.H."/>
            <person name="Bhonagiri V."/>
            <person name="Zhang X."/>
            <person name="Suruliraj S."/>
            <person name="Warren W."/>
            <person name="Mitreva M."/>
            <person name="Mardis E.R."/>
            <person name="Wilson R.K."/>
        </authorList>
    </citation>
    <scope>NUCLEOTIDE SEQUENCE [LARGE SCALE GENOMIC DNA]</scope>
    <source>
        <strain evidence="5 6">F0055</strain>
    </source>
</reference>
<dbReference type="SUPFAM" id="SSF54534">
    <property type="entry name" value="FKBP-like"/>
    <property type="match status" value="2"/>
</dbReference>
<sequence>MMKTRTKIFCGLSALALAVTLSAAAQSATKQLATNNDTTQTEKVVKEIPPIPQASVIDEVIWVVGDEPILKSDVEGMRLQAEVEGRKFKGDPDCSIPEQIAVQKLFLHQAAIDSLEVTESEISQGIEEQINHWIQLIGSREKLEEYRKQTISEIRQSMRDDYKNNRLINMMKEKLVTDVKVSPADVRNYFKDVPADSIPYVPTVVEVEIITQNPKVSQEEINRVKEQLREYTDRVTKGETTFATLARLYSEDPGSARQGGELGYTGRSSFDPAFATVAFNLTDPKKISKIVETEFGYHIIQLIDRRGDKVNVRHILLKPRIDSEAIAQTKARLDSISADIQEGKISFERAATLISDDKDTRSNNGLMGFFDAENRAITSKFRMRDLPTEIAREVEKMKVGDISKAFQMVNARGKTVCAIVKLKARIEGHQATITEDFQVLKNVVLAKEREKVLHNWVVNKIKQTYVRMDDRYKNCNFEYQGWVK</sequence>
<dbReference type="PANTHER" id="PTHR47637:SF1">
    <property type="entry name" value="CHAPERONE SURA"/>
    <property type="match status" value="1"/>
</dbReference>
<protein>
    <submittedName>
        <fullName evidence="5">PPIC-type PPIASE domain protein</fullName>
    </submittedName>
</protein>
<feature type="chain" id="PRO_5007921366" evidence="3">
    <location>
        <begin position="26"/>
        <end position="484"/>
    </location>
</feature>
<evidence type="ECO:0000256" key="1">
    <source>
        <dbReference type="ARBA" id="ARBA00022729"/>
    </source>
</evidence>
<dbReference type="EMBL" id="AMEP01000166">
    <property type="protein sequence ID" value="EKX95920.1"/>
    <property type="molecule type" value="Genomic_DNA"/>
</dbReference>
<organism evidence="5 6">
    <name type="scientific">Hoylesella saccharolytica F0055</name>
    <dbReference type="NCBI Taxonomy" id="1127699"/>
    <lineage>
        <taxon>Bacteria</taxon>
        <taxon>Pseudomonadati</taxon>
        <taxon>Bacteroidota</taxon>
        <taxon>Bacteroidia</taxon>
        <taxon>Bacteroidales</taxon>
        <taxon>Prevotellaceae</taxon>
        <taxon>Hoylesella</taxon>
    </lineage>
</organism>
<dbReference type="PROSITE" id="PS01096">
    <property type="entry name" value="PPIC_PPIASE_1"/>
    <property type="match status" value="1"/>
</dbReference>
<dbReference type="InterPro" id="IPR046357">
    <property type="entry name" value="PPIase_dom_sf"/>
</dbReference>
<dbReference type="HOGENOM" id="CLU_034646_13_0_10"/>
<name>L1MXT8_9BACT</name>
<dbReference type="PANTHER" id="PTHR47637">
    <property type="entry name" value="CHAPERONE SURA"/>
    <property type="match status" value="1"/>
</dbReference>
<keyword evidence="2" id="KW-0413">Isomerase</keyword>
<dbReference type="InterPro" id="IPR027304">
    <property type="entry name" value="Trigger_fact/SurA_dom_sf"/>
</dbReference>
<dbReference type="InterPro" id="IPR023058">
    <property type="entry name" value="PPIase_PpiC_CS"/>
</dbReference>
<evidence type="ECO:0000256" key="3">
    <source>
        <dbReference type="SAM" id="SignalP"/>
    </source>
</evidence>
<keyword evidence="6" id="KW-1185">Reference proteome</keyword>
<evidence type="ECO:0000313" key="5">
    <source>
        <dbReference type="EMBL" id="EKX95920.1"/>
    </source>
</evidence>
<feature type="domain" description="PpiC" evidence="4">
    <location>
        <begin position="307"/>
        <end position="407"/>
    </location>
</feature>
<comment type="caution">
    <text evidence="5">The sequence shown here is derived from an EMBL/GenBank/DDBJ whole genome shotgun (WGS) entry which is preliminary data.</text>
</comment>
<accession>L1MXT8</accession>
<evidence type="ECO:0000256" key="2">
    <source>
        <dbReference type="PROSITE-ProRule" id="PRU00278"/>
    </source>
</evidence>
<dbReference type="AlphaFoldDB" id="L1MXT8"/>
<dbReference type="Gene3D" id="1.10.4030.10">
    <property type="entry name" value="Porin chaperone SurA, peptide-binding domain"/>
    <property type="match status" value="1"/>
</dbReference>
<dbReference type="GO" id="GO:0003755">
    <property type="term" value="F:peptidyl-prolyl cis-trans isomerase activity"/>
    <property type="evidence" value="ECO:0007669"/>
    <property type="project" value="UniProtKB-KW"/>
</dbReference>
<dbReference type="SUPFAM" id="SSF109998">
    <property type="entry name" value="Triger factor/SurA peptide-binding domain-like"/>
    <property type="match status" value="1"/>
</dbReference>
<keyword evidence="1 3" id="KW-0732">Signal</keyword>
<feature type="signal peptide" evidence="3">
    <location>
        <begin position="1"/>
        <end position="25"/>
    </location>
</feature>
<dbReference type="Pfam" id="PF00639">
    <property type="entry name" value="Rotamase"/>
    <property type="match status" value="2"/>
</dbReference>
<feature type="domain" description="PpiC" evidence="4">
    <location>
        <begin position="206"/>
        <end position="304"/>
    </location>
</feature>
<dbReference type="Gene3D" id="3.10.50.40">
    <property type="match status" value="2"/>
</dbReference>
<dbReference type="STRING" id="1127699.HMPREF9151_02596"/>
<proteinExistence type="predicted"/>
<dbReference type="PATRIC" id="fig|1127699.3.peg.2386"/>
<evidence type="ECO:0000313" key="6">
    <source>
        <dbReference type="Proteomes" id="UP000010433"/>
    </source>
</evidence>
<evidence type="ECO:0000259" key="4">
    <source>
        <dbReference type="PROSITE" id="PS50198"/>
    </source>
</evidence>
<dbReference type="InterPro" id="IPR050280">
    <property type="entry name" value="OMP_Chaperone_SurA"/>
</dbReference>
<keyword evidence="2" id="KW-0697">Rotamase</keyword>